<protein>
    <submittedName>
        <fullName evidence="1">F-box-like protein</fullName>
    </submittedName>
</protein>
<evidence type="ECO:0000313" key="1">
    <source>
        <dbReference type="EMBL" id="AYO43535.1"/>
    </source>
</evidence>
<dbReference type="OrthoDB" id="2585512at2759"/>
<accession>A0A3G2S635</accession>
<dbReference type="AlphaFoldDB" id="A0A3G2S635"/>
<sequence length="441" mass="48755">MPVAPDVLPDVLRHLAWRVRDLAACCRVCRLWHAVATPLLYERIWLRNQTRLVRVFATLAQTPSLAAFVRILEVRVFPFGMPAEALEALEAHIVQALQSMTHLRELRWTRTGSLSDRVLLHMFDATHHLQTLELTGDSRTWSPHLLAERIPRSVTTLSFLLPDATVVRHLPDIVAQLEGRLASLQLLCMHSSVVTDDILRTLAPLAPRLQRLALIGCKHVHGPGIEALATVRHLCLEAVGLSPSALGRVVPQHVQSLVLTLPRHDVPSFLDEVSAVLASCDALQHLTLYACGGRAAIVDAHAPHMTDACLRRLGATPLRTLRLYGLGLSLAQLNALSYAKIAHTLRDLVVHLYEGITDTLFGSIARFAHLVSVHILSDTSSDATLTDEDAQQLVSQAGEHLQQVGFRNRVMRVCVTKEGRALTTWDAHSETFPDVMLVVRS</sequence>
<dbReference type="Gene3D" id="3.80.10.10">
    <property type="entry name" value="Ribonuclease Inhibitor"/>
    <property type="match status" value="1"/>
</dbReference>
<reference evidence="1 2" key="1">
    <citation type="submission" date="2018-10" db="EMBL/GenBank/DDBJ databases">
        <title>Complete genome sequence of Malassezia restricta CBS 7877.</title>
        <authorList>
            <person name="Morand S.C."/>
            <person name="Bertignac M."/>
            <person name="Iltis A."/>
            <person name="Kolder I."/>
            <person name="Pirovano W."/>
            <person name="Jourdain R."/>
            <person name="Clavaud C."/>
        </authorList>
    </citation>
    <scope>NUCLEOTIDE SEQUENCE [LARGE SCALE GENOMIC DNA]</scope>
    <source>
        <strain evidence="1 2">CBS 7877</strain>
    </source>
</reference>
<dbReference type="SUPFAM" id="SSF81383">
    <property type="entry name" value="F-box domain"/>
    <property type="match status" value="1"/>
</dbReference>
<dbReference type="STRING" id="425264.A0A3G2S635"/>
<keyword evidence="2" id="KW-1185">Reference proteome</keyword>
<evidence type="ECO:0000313" key="2">
    <source>
        <dbReference type="Proteomes" id="UP000269793"/>
    </source>
</evidence>
<dbReference type="Proteomes" id="UP000269793">
    <property type="component" value="Chromosome IV"/>
</dbReference>
<dbReference type="SUPFAM" id="SSF52047">
    <property type="entry name" value="RNI-like"/>
    <property type="match status" value="1"/>
</dbReference>
<organism evidence="1 2">
    <name type="scientific">Malassezia restricta (strain ATCC 96810 / NBRC 103918 / CBS 7877)</name>
    <name type="common">Seborrheic dermatitis infection agent</name>
    <dbReference type="NCBI Taxonomy" id="425264"/>
    <lineage>
        <taxon>Eukaryota</taxon>
        <taxon>Fungi</taxon>
        <taxon>Dikarya</taxon>
        <taxon>Basidiomycota</taxon>
        <taxon>Ustilaginomycotina</taxon>
        <taxon>Malasseziomycetes</taxon>
        <taxon>Malasseziales</taxon>
        <taxon>Malasseziaceae</taxon>
        <taxon>Malassezia</taxon>
    </lineage>
</organism>
<gene>
    <name evidence="1" type="ORF">DNF11_2585</name>
</gene>
<name>A0A3G2S635_MALR7</name>
<dbReference type="InterPro" id="IPR032675">
    <property type="entry name" value="LRR_dom_sf"/>
</dbReference>
<dbReference type="CDD" id="cd09917">
    <property type="entry name" value="F-box_SF"/>
    <property type="match status" value="1"/>
</dbReference>
<dbReference type="VEuPathDB" id="FungiDB:DNF11_2585"/>
<dbReference type="InterPro" id="IPR036047">
    <property type="entry name" value="F-box-like_dom_sf"/>
</dbReference>
<dbReference type="EMBL" id="CP033151">
    <property type="protein sequence ID" value="AYO43535.1"/>
    <property type="molecule type" value="Genomic_DNA"/>
</dbReference>
<proteinExistence type="predicted"/>